<gene>
    <name evidence="1" type="ORF">VNO80_26882</name>
</gene>
<proteinExistence type="predicted"/>
<comment type="caution">
    <text evidence="1">The sequence shown here is derived from an EMBL/GenBank/DDBJ whole genome shotgun (WGS) entry which is preliminary data.</text>
</comment>
<reference evidence="1 2" key="1">
    <citation type="submission" date="2024-01" db="EMBL/GenBank/DDBJ databases">
        <title>The genomes of 5 underutilized Papilionoideae crops provide insights into root nodulation and disease resistanc.</title>
        <authorList>
            <person name="Jiang F."/>
        </authorList>
    </citation>
    <scope>NUCLEOTIDE SEQUENCE [LARGE SCALE GENOMIC DNA]</scope>
    <source>
        <strain evidence="1">JINMINGXINNONG_FW02</strain>
        <tissue evidence="1">Leaves</tissue>
    </source>
</reference>
<protein>
    <submittedName>
        <fullName evidence="1">Uncharacterized protein</fullName>
    </submittedName>
</protein>
<keyword evidence="2" id="KW-1185">Reference proteome</keyword>
<evidence type="ECO:0000313" key="1">
    <source>
        <dbReference type="EMBL" id="KAK7335110.1"/>
    </source>
</evidence>
<accession>A0AAN9LFK0</accession>
<evidence type="ECO:0000313" key="2">
    <source>
        <dbReference type="Proteomes" id="UP001374584"/>
    </source>
</evidence>
<dbReference type="EMBL" id="JAYMYR010000010">
    <property type="protein sequence ID" value="KAK7335110.1"/>
    <property type="molecule type" value="Genomic_DNA"/>
</dbReference>
<name>A0AAN9LFK0_PHACN</name>
<organism evidence="1 2">
    <name type="scientific">Phaseolus coccineus</name>
    <name type="common">Scarlet runner bean</name>
    <name type="synonym">Phaseolus multiflorus</name>
    <dbReference type="NCBI Taxonomy" id="3886"/>
    <lineage>
        <taxon>Eukaryota</taxon>
        <taxon>Viridiplantae</taxon>
        <taxon>Streptophyta</taxon>
        <taxon>Embryophyta</taxon>
        <taxon>Tracheophyta</taxon>
        <taxon>Spermatophyta</taxon>
        <taxon>Magnoliopsida</taxon>
        <taxon>eudicotyledons</taxon>
        <taxon>Gunneridae</taxon>
        <taxon>Pentapetalae</taxon>
        <taxon>rosids</taxon>
        <taxon>fabids</taxon>
        <taxon>Fabales</taxon>
        <taxon>Fabaceae</taxon>
        <taxon>Papilionoideae</taxon>
        <taxon>50 kb inversion clade</taxon>
        <taxon>NPAAA clade</taxon>
        <taxon>indigoferoid/millettioid clade</taxon>
        <taxon>Phaseoleae</taxon>
        <taxon>Phaseolus</taxon>
    </lineage>
</organism>
<dbReference type="AlphaFoldDB" id="A0AAN9LFK0"/>
<dbReference type="Proteomes" id="UP001374584">
    <property type="component" value="Unassembled WGS sequence"/>
</dbReference>
<sequence>MQRAIGRVIVASLWKSRWEKIKGRVLCEKYESSWSSCGVNDVVVIVEGVKLASSPSKAVTLGLQSITRIEIAKSIMNHKEMSMTEKEEGKG</sequence>